<evidence type="ECO:0000313" key="3">
    <source>
        <dbReference type="EMBL" id="KGK39581.1"/>
    </source>
</evidence>
<protein>
    <submittedName>
        <fullName evidence="4">ADP-ribose pyrophosphatase</fullName>
    </submittedName>
</protein>
<gene>
    <name evidence="4" type="ORF">BOH78_0028</name>
    <name evidence="5" type="ORF">CAS74_002895</name>
    <name evidence="3" type="ORF">JL09_g1337</name>
</gene>
<dbReference type="VEuPathDB" id="FungiDB:C5L36_0E03470"/>
<reference evidence="5 8" key="5">
    <citation type="submission" date="2017-05" db="EMBL/GenBank/DDBJ databases">
        <title>The Genome Sequence of Candida krusei Ckrusei653.</title>
        <authorList>
            <person name="Cuomo C."/>
            <person name="Forche A."/>
            <person name="Young S."/>
            <person name="Abouelleil A."/>
            <person name="Cao P."/>
            <person name="Chapman S."/>
            <person name="Cusick C."/>
            <person name="Shea T."/>
            <person name="Nusbaum C."/>
            <person name="Birren B."/>
        </authorList>
    </citation>
    <scope>NUCLEOTIDE SEQUENCE [LARGE SCALE GENOMIC DNA]</scope>
    <source>
        <strain evidence="5 8">Ckrusei653</strain>
    </source>
</reference>
<dbReference type="PROSITE" id="PS51462">
    <property type="entry name" value="NUDIX"/>
    <property type="match status" value="1"/>
</dbReference>
<dbReference type="AlphaFoldDB" id="A0A099P6C9"/>
<dbReference type="PANTHER" id="PTHR11839:SF1">
    <property type="entry name" value="ADP-SUGAR PYROPHOSPHATASE"/>
    <property type="match status" value="1"/>
</dbReference>
<dbReference type="CDD" id="cd18888">
    <property type="entry name" value="NUDIX_ADPRase_Nudt5"/>
    <property type="match status" value="1"/>
</dbReference>
<evidence type="ECO:0000313" key="6">
    <source>
        <dbReference type="Proteomes" id="UP000029867"/>
    </source>
</evidence>
<dbReference type="Proteomes" id="UP000195871">
    <property type="component" value="Unassembled WGS sequence"/>
</dbReference>
<reference evidence="4" key="4">
    <citation type="submission" date="2017-01" db="EMBL/GenBank/DDBJ databases">
        <authorList>
            <person name="Mah S.A."/>
            <person name="Swanson W.J."/>
            <person name="Moy G.W."/>
            <person name="Vacquier V.D."/>
        </authorList>
    </citation>
    <scope>NUCLEOTIDE SEQUENCE [LARGE SCALE GENOMIC DNA]</scope>
    <source>
        <strain evidence="4">129</strain>
    </source>
</reference>
<dbReference type="Gene3D" id="3.90.79.10">
    <property type="entry name" value="Nucleoside Triphosphate Pyrophosphohydrolase"/>
    <property type="match status" value="1"/>
</dbReference>
<reference evidence="3" key="2">
    <citation type="submission" date="2014-08" db="EMBL/GenBank/DDBJ databases">
        <title>Exploiting Issatchenkia orientalis SD108 for Succinic Acid Production.</title>
        <authorList>
            <person name="Xiao H."/>
            <person name="Shao Z."/>
            <person name="Jiang Y."/>
            <person name="Dole S."/>
            <person name="Zhao H."/>
        </authorList>
    </citation>
    <scope>NUCLEOTIDE SEQUENCE [LARGE SCALE GENOMIC DNA]</scope>
    <source>
        <strain evidence="3">SD108</strain>
    </source>
</reference>
<dbReference type="Pfam" id="PF00293">
    <property type="entry name" value="NUDIX"/>
    <property type="match status" value="1"/>
</dbReference>
<comment type="caution">
    <text evidence="3">The sequence shown here is derived from an EMBL/GenBank/DDBJ whole genome shotgun (WGS) entry which is preliminary data.</text>
</comment>
<evidence type="ECO:0000313" key="8">
    <source>
        <dbReference type="Proteomes" id="UP000195871"/>
    </source>
</evidence>
<accession>A0A099P6C9</accession>
<dbReference type="EMBL" id="NHMM01000004">
    <property type="protein sequence ID" value="OUT21911.1"/>
    <property type="molecule type" value="Genomic_DNA"/>
</dbReference>
<proteinExistence type="predicted"/>
<evidence type="ECO:0000259" key="2">
    <source>
        <dbReference type="PROSITE" id="PS51462"/>
    </source>
</evidence>
<dbReference type="HOGENOM" id="CLU_062658_0_1_1"/>
<keyword evidence="1" id="KW-0378">Hydrolase</keyword>
<dbReference type="GO" id="GO:0006753">
    <property type="term" value="P:nucleoside phosphate metabolic process"/>
    <property type="evidence" value="ECO:0007669"/>
    <property type="project" value="TreeGrafter"/>
</dbReference>
<evidence type="ECO:0000313" key="5">
    <source>
        <dbReference type="EMBL" id="OUT21911.1"/>
    </source>
</evidence>
<dbReference type="GO" id="GO:0019693">
    <property type="term" value="P:ribose phosphate metabolic process"/>
    <property type="evidence" value="ECO:0007669"/>
    <property type="project" value="TreeGrafter"/>
</dbReference>
<sequence>MSNTREQYKDAAKLLDPASTVAKITKRTKLENENAKFVNLEKLEYVSPLGKQGVWEIATRTTKPKGSLVDAVIIVPILKYPNGDKKLVFVRQFRPPCNGVVVEFPAGLVDPNDSIETCALRELKEETGYVGVIRKKTGVVWSDPGLVDANCSMVWVDVDMSLKENKTPVPHWMDNECIEVVDVPLNELEGKIDEWTKQGYLIDGRVQTLVIGMAMANE</sequence>
<dbReference type="InterPro" id="IPR015797">
    <property type="entry name" value="NUDIX_hydrolase-like_dom_sf"/>
</dbReference>
<evidence type="ECO:0000256" key="1">
    <source>
        <dbReference type="ARBA" id="ARBA00022801"/>
    </source>
</evidence>
<dbReference type="PANTHER" id="PTHR11839">
    <property type="entry name" value="UDP/ADP-SUGAR PYROPHOSPHATASE"/>
    <property type="match status" value="1"/>
</dbReference>
<dbReference type="Proteomes" id="UP000029867">
    <property type="component" value="Unassembled WGS sequence"/>
</dbReference>
<name>A0A099P6C9_PICKU</name>
<organism evidence="3 6">
    <name type="scientific">Pichia kudriavzevii</name>
    <name type="common">Yeast</name>
    <name type="synonym">Issatchenkia orientalis</name>
    <dbReference type="NCBI Taxonomy" id="4909"/>
    <lineage>
        <taxon>Eukaryota</taxon>
        <taxon>Fungi</taxon>
        <taxon>Dikarya</taxon>
        <taxon>Ascomycota</taxon>
        <taxon>Saccharomycotina</taxon>
        <taxon>Pichiomycetes</taxon>
        <taxon>Pichiales</taxon>
        <taxon>Pichiaceae</taxon>
        <taxon>Pichia</taxon>
    </lineage>
</organism>
<dbReference type="InterPro" id="IPR000086">
    <property type="entry name" value="NUDIX_hydrolase_dom"/>
</dbReference>
<dbReference type="SUPFAM" id="SSF55811">
    <property type="entry name" value="Nudix"/>
    <property type="match status" value="1"/>
</dbReference>
<dbReference type="EMBL" id="MQVM01000001">
    <property type="protein sequence ID" value="ONH77684.1"/>
    <property type="molecule type" value="Genomic_DNA"/>
</dbReference>
<evidence type="ECO:0000313" key="4">
    <source>
        <dbReference type="EMBL" id="ONH77684.1"/>
    </source>
</evidence>
<dbReference type="EMBL" id="JQFK01000008">
    <property type="protein sequence ID" value="KGK39581.1"/>
    <property type="molecule type" value="Genomic_DNA"/>
</dbReference>
<dbReference type="Proteomes" id="UP000189274">
    <property type="component" value="Unassembled WGS sequence"/>
</dbReference>
<dbReference type="eggNOG" id="KOG3041">
    <property type="taxonomic scope" value="Eukaryota"/>
</dbReference>
<feature type="domain" description="Nudix hydrolase" evidence="2">
    <location>
        <begin position="67"/>
        <end position="205"/>
    </location>
</feature>
<dbReference type="GO" id="GO:0047631">
    <property type="term" value="F:ADP-ribose diphosphatase activity"/>
    <property type="evidence" value="ECO:0007669"/>
    <property type="project" value="TreeGrafter"/>
</dbReference>
<reference evidence="6" key="1">
    <citation type="journal article" date="2014" name="Microb. Cell Fact.">
        <title>Exploiting Issatchenkia orientalis SD108 for succinic acid production.</title>
        <authorList>
            <person name="Xiao H."/>
            <person name="Shao Z."/>
            <person name="Jiang Y."/>
            <person name="Dole S."/>
            <person name="Zhao H."/>
        </authorList>
    </citation>
    <scope>NUCLEOTIDE SEQUENCE [LARGE SCALE GENOMIC DNA]</scope>
    <source>
        <strain evidence="6">SD108</strain>
    </source>
</reference>
<evidence type="ECO:0000313" key="7">
    <source>
        <dbReference type="Proteomes" id="UP000189274"/>
    </source>
</evidence>
<reference evidence="7" key="3">
    <citation type="journal article" date="2017" name="Genome Announc.">
        <title>Genome sequences of Cyberlindnera fabianii 65, Pichia kudriavzevii 129, and Saccharomyces cerevisiae 131 isolated from fermented masau fruits in Zimbabwe.</title>
        <authorList>
            <person name="van Rijswijck I.M.H."/>
            <person name="Derks M.F.L."/>
            <person name="Abee T."/>
            <person name="de Ridder D."/>
            <person name="Smid E.J."/>
        </authorList>
    </citation>
    <scope>NUCLEOTIDE SEQUENCE [LARGE SCALE GENOMIC DNA]</scope>
    <source>
        <strain evidence="7">129</strain>
    </source>
</reference>